<accession>A0ABV1HX09</accession>
<keyword evidence="2" id="KW-0479">Metal-binding</keyword>
<dbReference type="InterPro" id="IPR040442">
    <property type="entry name" value="Pyrv_kinase-like_dom_sf"/>
</dbReference>
<sequence>MELKELWRKQKLKGVFVQTVDSPAMPLIAQQAGMDFIFYDCEHGSFTYDKLTNLILLGNGRGFPSIVRVAQLARADVSGILDCGASGVMVPMMETKEQAEQFVGWSKYPPEGIRSYSGGPHTDFGPSGNHEHRMKEMNHRTMAIAQIETVKGVENVDEILSVNGIDAAIVGPCDLGISMGNPDNVMDEWELAMIQKVADSCRKHGKAFGIIGGNQLLKHFYKDVNILVSAIDAHMLRDCMKKAVEEYNNLEE</sequence>
<reference evidence="5 6" key="1">
    <citation type="submission" date="2024-03" db="EMBL/GenBank/DDBJ databases">
        <title>Human intestinal bacterial collection.</title>
        <authorList>
            <person name="Pauvert C."/>
            <person name="Hitch T.C.A."/>
            <person name="Clavel T."/>
        </authorList>
    </citation>
    <scope>NUCLEOTIDE SEQUENCE [LARGE SCALE GENOMIC DNA]</scope>
    <source>
        <strain evidence="5 6">CLA-AA-H78B</strain>
    </source>
</reference>
<dbReference type="Pfam" id="PF03328">
    <property type="entry name" value="HpcH_HpaI"/>
    <property type="match status" value="1"/>
</dbReference>
<dbReference type="InterPro" id="IPR005000">
    <property type="entry name" value="Aldolase/citrate-lyase_domain"/>
</dbReference>
<feature type="domain" description="HpcH/HpaI aldolase/citrate lyase" evidence="4">
    <location>
        <begin position="20"/>
        <end position="210"/>
    </location>
</feature>
<dbReference type="Gene3D" id="3.20.20.60">
    <property type="entry name" value="Phosphoenolpyruvate-binding domains"/>
    <property type="match status" value="1"/>
</dbReference>
<proteinExistence type="inferred from homology"/>
<protein>
    <submittedName>
        <fullName evidence="5">Aldolase/citrate lyase family protein</fullName>
    </submittedName>
</protein>
<dbReference type="RefSeq" id="WP_349143545.1">
    <property type="nucleotide sequence ID" value="NZ_JBBMFC010000002.1"/>
</dbReference>
<dbReference type="InterPro" id="IPR015813">
    <property type="entry name" value="Pyrv/PenolPyrv_kinase-like_dom"/>
</dbReference>
<keyword evidence="6" id="KW-1185">Reference proteome</keyword>
<evidence type="ECO:0000313" key="5">
    <source>
        <dbReference type="EMBL" id="MEQ2577476.1"/>
    </source>
</evidence>
<evidence type="ECO:0000256" key="3">
    <source>
        <dbReference type="ARBA" id="ARBA00023239"/>
    </source>
</evidence>
<dbReference type="Proteomes" id="UP001470288">
    <property type="component" value="Unassembled WGS sequence"/>
</dbReference>
<dbReference type="InterPro" id="IPR050251">
    <property type="entry name" value="HpcH-HpaI_aldolase"/>
</dbReference>
<dbReference type="SUPFAM" id="SSF51621">
    <property type="entry name" value="Phosphoenolpyruvate/pyruvate domain"/>
    <property type="match status" value="1"/>
</dbReference>
<dbReference type="PANTHER" id="PTHR30502:SF0">
    <property type="entry name" value="PHOSPHOENOLPYRUVATE CARBOXYLASE FAMILY PROTEIN"/>
    <property type="match status" value="1"/>
</dbReference>
<dbReference type="PANTHER" id="PTHR30502">
    <property type="entry name" value="2-KETO-3-DEOXY-L-RHAMNONATE ALDOLASE"/>
    <property type="match status" value="1"/>
</dbReference>
<evidence type="ECO:0000256" key="2">
    <source>
        <dbReference type="ARBA" id="ARBA00022723"/>
    </source>
</evidence>
<evidence type="ECO:0000259" key="4">
    <source>
        <dbReference type="Pfam" id="PF03328"/>
    </source>
</evidence>
<comment type="similarity">
    <text evidence="1">Belongs to the HpcH/HpaI aldolase family.</text>
</comment>
<comment type="caution">
    <text evidence="5">The sequence shown here is derived from an EMBL/GenBank/DDBJ whole genome shotgun (WGS) entry which is preliminary data.</text>
</comment>
<gene>
    <name evidence="5" type="ORF">WMO62_01310</name>
</gene>
<name>A0ABV1HX09_9FIRM</name>
<keyword evidence="3 5" id="KW-0456">Lyase</keyword>
<dbReference type="GO" id="GO:0016829">
    <property type="term" value="F:lyase activity"/>
    <property type="evidence" value="ECO:0007669"/>
    <property type="project" value="UniProtKB-KW"/>
</dbReference>
<evidence type="ECO:0000313" key="6">
    <source>
        <dbReference type="Proteomes" id="UP001470288"/>
    </source>
</evidence>
<evidence type="ECO:0000256" key="1">
    <source>
        <dbReference type="ARBA" id="ARBA00005568"/>
    </source>
</evidence>
<organism evidence="5 6">
    <name type="scientific">Hominiventricola aquisgranensis</name>
    <dbReference type="NCBI Taxonomy" id="3133164"/>
    <lineage>
        <taxon>Bacteria</taxon>
        <taxon>Bacillati</taxon>
        <taxon>Bacillota</taxon>
        <taxon>Clostridia</taxon>
        <taxon>Lachnospirales</taxon>
        <taxon>Lachnospiraceae</taxon>
        <taxon>Hominiventricola</taxon>
    </lineage>
</organism>
<dbReference type="EMBL" id="JBBMFC010000002">
    <property type="protein sequence ID" value="MEQ2577476.1"/>
    <property type="molecule type" value="Genomic_DNA"/>
</dbReference>